<dbReference type="AlphaFoldDB" id="A0A2A6CYN6"/>
<reference evidence="4" key="1">
    <citation type="journal article" date="2008" name="Nat. Genet.">
        <title>The Pristionchus pacificus genome provides a unique perspective on nematode lifestyle and parasitism.</title>
        <authorList>
            <person name="Dieterich C."/>
            <person name="Clifton S.W."/>
            <person name="Schuster L.N."/>
            <person name="Chinwalla A."/>
            <person name="Delehaunty K."/>
            <person name="Dinkelacker I."/>
            <person name="Fulton L."/>
            <person name="Fulton R."/>
            <person name="Godfrey J."/>
            <person name="Minx P."/>
            <person name="Mitreva M."/>
            <person name="Roeseler W."/>
            <person name="Tian H."/>
            <person name="Witte H."/>
            <person name="Yang S.P."/>
            <person name="Wilson R.K."/>
            <person name="Sommer R.J."/>
        </authorList>
    </citation>
    <scope>NUCLEOTIDE SEQUENCE [LARGE SCALE GENOMIC DNA]</scope>
    <source>
        <strain evidence="4">PS312</strain>
    </source>
</reference>
<protein>
    <submittedName>
        <fullName evidence="3">Emr-1</fullName>
    </submittedName>
</protein>
<reference evidence="3" key="2">
    <citation type="submission" date="2022-06" db="UniProtKB">
        <authorList>
            <consortium name="EnsemblMetazoa"/>
        </authorList>
    </citation>
    <scope>IDENTIFICATION</scope>
    <source>
        <strain evidence="3">PS312</strain>
    </source>
</reference>
<accession>A0A2A6CYN6</accession>
<keyword evidence="2" id="KW-0472">Membrane</keyword>
<dbReference type="InterPro" id="IPR011015">
    <property type="entry name" value="LEM/LEM-like_dom_sf"/>
</dbReference>
<dbReference type="EnsemblMetazoa" id="PPA30492.1">
    <property type="protein sequence ID" value="PPA30492.1"/>
    <property type="gene ID" value="WBGene00203360"/>
</dbReference>
<dbReference type="PANTHER" id="PTHR12019:SF9">
    <property type="entry name" value="THYMOPOIETIN"/>
    <property type="match status" value="1"/>
</dbReference>
<keyword evidence="2" id="KW-1133">Transmembrane helix</keyword>
<evidence type="ECO:0000256" key="1">
    <source>
        <dbReference type="SAM" id="MobiDB-lite"/>
    </source>
</evidence>
<dbReference type="PANTHER" id="PTHR12019">
    <property type="entry name" value="LAMINA-ASSOCIATED POLYPEPTIDE THYMOPOIETIN"/>
    <property type="match status" value="1"/>
</dbReference>
<dbReference type="Proteomes" id="UP000005239">
    <property type="component" value="Unassembled WGS sequence"/>
</dbReference>
<feature type="region of interest" description="Disordered" evidence="1">
    <location>
        <begin position="44"/>
        <end position="127"/>
    </location>
</feature>
<accession>A0A8R1UJY0</accession>
<dbReference type="Pfam" id="PF03020">
    <property type="entry name" value="LEM"/>
    <property type="match status" value="1"/>
</dbReference>
<organism evidence="3 4">
    <name type="scientific">Pristionchus pacificus</name>
    <name type="common">Parasitic nematode worm</name>
    <dbReference type="NCBI Taxonomy" id="54126"/>
    <lineage>
        <taxon>Eukaryota</taxon>
        <taxon>Metazoa</taxon>
        <taxon>Ecdysozoa</taxon>
        <taxon>Nematoda</taxon>
        <taxon>Chromadorea</taxon>
        <taxon>Rhabditida</taxon>
        <taxon>Rhabditina</taxon>
        <taxon>Diplogasteromorpha</taxon>
        <taxon>Diplogasteroidea</taxon>
        <taxon>Neodiplogasteridae</taxon>
        <taxon>Pristionchus</taxon>
    </lineage>
</organism>
<sequence>MADIASLSNEELRNALVEHGANVGPIGPSTRKVYEKKLFKLMGGDASSTLNDNATSIPDEPIARRSPSPVKGKKGAAAAAAAARQEEYGAVSSDEERGEESMRYLNEEEEEEFRRSLSPSSNAPIFDDSRMEMKKGGGVSTGCLVVSIVIFLIFSIFLLMRTLEIETGGENREEL</sequence>
<dbReference type="PROSITE" id="PS50954">
    <property type="entry name" value="LEM"/>
    <property type="match status" value="1"/>
</dbReference>
<dbReference type="CDD" id="cd12940">
    <property type="entry name" value="LEM_LAP2_LEMD1"/>
    <property type="match status" value="1"/>
</dbReference>
<keyword evidence="2" id="KW-0812">Transmembrane</keyword>
<dbReference type="Gene3D" id="1.10.720.40">
    <property type="match status" value="1"/>
</dbReference>
<feature type="compositionally biased region" description="Polar residues" evidence="1">
    <location>
        <begin position="46"/>
        <end position="56"/>
    </location>
</feature>
<dbReference type="OrthoDB" id="6363067at2759"/>
<dbReference type="FunFam" id="1.10.720.40:FF:000001">
    <property type="entry name" value="LEM domain containing 2, isoform CRA_a"/>
    <property type="match status" value="1"/>
</dbReference>
<gene>
    <name evidence="3" type="primary">WBGene00203360</name>
</gene>
<evidence type="ECO:0000256" key="2">
    <source>
        <dbReference type="SAM" id="Phobius"/>
    </source>
</evidence>
<evidence type="ECO:0000313" key="4">
    <source>
        <dbReference type="Proteomes" id="UP000005239"/>
    </source>
</evidence>
<proteinExistence type="predicted"/>
<evidence type="ECO:0000313" key="3">
    <source>
        <dbReference type="EnsemblMetazoa" id="PPA30492.1"/>
    </source>
</evidence>
<dbReference type="SMART" id="SM00540">
    <property type="entry name" value="LEM"/>
    <property type="match status" value="1"/>
</dbReference>
<dbReference type="InterPro" id="IPR003887">
    <property type="entry name" value="LEM_dom"/>
</dbReference>
<feature type="transmembrane region" description="Helical" evidence="2">
    <location>
        <begin position="139"/>
        <end position="160"/>
    </location>
</feature>
<dbReference type="InterPro" id="IPR051656">
    <property type="entry name" value="LEM_domain"/>
</dbReference>
<dbReference type="SUPFAM" id="SSF63451">
    <property type="entry name" value="LEM domain"/>
    <property type="match status" value="1"/>
</dbReference>
<name>A0A2A6CYN6_PRIPA</name>
<keyword evidence="4" id="KW-1185">Reference proteome</keyword>